<keyword evidence="5 9" id="KW-0812">Transmembrane</keyword>
<keyword evidence="6 9" id="KW-1133">Transmembrane helix</keyword>
<name>A0A7W9S4C2_9HYPH</name>
<dbReference type="Pfam" id="PF00528">
    <property type="entry name" value="BPD_transp_1"/>
    <property type="match status" value="1"/>
</dbReference>
<comment type="subcellular location">
    <subcellularLocation>
        <location evidence="1 9">Cell membrane</location>
        <topology evidence="1 9">Multi-pass membrane protein</topology>
    </subcellularLocation>
</comment>
<dbReference type="InterPro" id="IPR000515">
    <property type="entry name" value="MetI-like"/>
</dbReference>
<feature type="transmembrane region" description="Helical" evidence="9">
    <location>
        <begin position="85"/>
        <end position="107"/>
    </location>
</feature>
<feature type="transmembrane region" description="Helical" evidence="9">
    <location>
        <begin position="30"/>
        <end position="49"/>
    </location>
</feature>
<dbReference type="CDD" id="cd06261">
    <property type="entry name" value="TM_PBP2"/>
    <property type="match status" value="1"/>
</dbReference>
<feature type="transmembrane region" description="Helical" evidence="9">
    <location>
        <begin position="238"/>
        <end position="260"/>
    </location>
</feature>
<evidence type="ECO:0000256" key="7">
    <source>
        <dbReference type="ARBA" id="ARBA00023136"/>
    </source>
</evidence>
<evidence type="ECO:0000256" key="4">
    <source>
        <dbReference type="ARBA" id="ARBA00022475"/>
    </source>
</evidence>
<keyword evidence="12" id="KW-1185">Reference proteome</keyword>
<evidence type="ECO:0000256" key="6">
    <source>
        <dbReference type="ARBA" id="ARBA00022989"/>
    </source>
</evidence>
<feature type="transmembrane region" description="Helical" evidence="9">
    <location>
        <begin position="143"/>
        <end position="162"/>
    </location>
</feature>
<dbReference type="PANTHER" id="PTHR30151:SF38">
    <property type="entry name" value="ALIPHATIC SULFONATES TRANSPORT PERMEASE PROTEIN SSUC-RELATED"/>
    <property type="match status" value="1"/>
</dbReference>
<dbReference type="Gene3D" id="1.10.3720.10">
    <property type="entry name" value="MetI-like"/>
    <property type="match status" value="1"/>
</dbReference>
<comment type="caution">
    <text evidence="11">The sequence shown here is derived from an EMBL/GenBank/DDBJ whole genome shotgun (WGS) entry which is preliminary data.</text>
</comment>
<keyword evidence="3 9" id="KW-0813">Transport</keyword>
<dbReference type="GO" id="GO:0005886">
    <property type="term" value="C:plasma membrane"/>
    <property type="evidence" value="ECO:0007669"/>
    <property type="project" value="UniProtKB-SubCell"/>
</dbReference>
<sequence length="274" mass="29773">MSLATVSTPSSAADQSAAGTWQVPRFVRRLIVPVSLLVIWQVLASYGIINRRFSSSPVDIIAALWKLAVNGQLFDSLWISLVRAFLGLALGGSLGLLAGLVAGLSRLGEDALDSTIQAIRTLPFLGLVPLFILWFGLGETPRILLVALGTFFPIYLNVFKGIRGVEERLIELGRSYGLNRWELIRDIILPAALPNALVGLRYSLGIAWLVLVIAEQINATSGLGWLIIKASELAQTSVIMMVLAVYALIGILADAIVRLIETRALRWQRSFQGA</sequence>
<keyword evidence="4" id="KW-1003">Cell membrane</keyword>
<evidence type="ECO:0000313" key="11">
    <source>
        <dbReference type="EMBL" id="MBB6013852.1"/>
    </source>
</evidence>
<evidence type="ECO:0000256" key="8">
    <source>
        <dbReference type="ARBA" id="ARBA00056719"/>
    </source>
</evidence>
<dbReference type="RefSeq" id="WP_183832044.1">
    <property type="nucleotide sequence ID" value="NZ_JACHEU010000003.1"/>
</dbReference>
<evidence type="ECO:0000256" key="1">
    <source>
        <dbReference type="ARBA" id="ARBA00004651"/>
    </source>
</evidence>
<feature type="transmembrane region" description="Helical" evidence="9">
    <location>
        <begin position="119"/>
        <end position="137"/>
    </location>
</feature>
<evidence type="ECO:0000256" key="3">
    <source>
        <dbReference type="ARBA" id="ARBA00022448"/>
    </source>
</evidence>
<evidence type="ECO:0000259" key="10">
    <source>
        <dbReference type="PROSITE" id="PS50928"/>
    </source>
</evidence>
<comment type="similarity">
    <text evidence="2 9">Belongs to the binding-protein-dependent transport system permease family.</text>
</comment>
<reference evidence="11 12" key="1">
    <citation type="submission" date="2020-08" db="EMBL/GenBank/DDBJ databases">
        <title>Genomic Encyclopedia of Type Strains, Phase IV (KMG-IV): sequencing the most valuable type-strain genomes for metagenomic binning, comparative biology and taxonomic classification.</title>
        <authorList>
            <person name="Goeker M."/>
        </authorList>
    </citation>
    <scope>NUCLEOTIDE SEQUENCE [LARGE SCALE GENOMIC DNA]</scope>
    <source>
        <strain evidence="11 12">DSM 11099</strain>
    </source>
</reference>
<dbReference type="FunFam" id="1.10.3720.10:FF:000003">
    <property type="entry name" value="Aliphatic sulfonate ABC transporter permease"/>
    <property type="match status" value="1"/>
</dbReference>
<evidence type="ECO:0000256" key="9">
    <source>
        <dbReference type="RuleBase" id="RU363032"/>
    </source>
</evidence>
<accession>A0A7W9S4C2</accession>
<evidence type="ECO:0000256" key="5">
    <source>
        <dbReference type="ARBA" id="ARBA00022692"/>
    </source>
</evidence>
<dbReference type="PROSITE" id="PS50928">
    <property type="entry name" value="ABC_TM1"/>
    <property type="match status" value="1"/>
</dbReference>
<dbReference type="PANTHER" id="PTHR30151">
    <property type="entry name" value="ALKANE SULFONATE ABC TRANSPORTER-RELATED, MEMBRANE SUBUNIT"/>
    <property type="match status" value="1"/>
</dbReference>
<organism evidence="11 12">
    <name type="scientific">Aquamicrobium lusatiense</name>
    <dbReference type="NCBI Taxonomy" id="89772"/>
    <lineage>
        <taxon>Bacteria</taxon>
        <taxon>Pseudomonadati</taxon>
        <taxon>Pseudomonadota</taxon>
        <taxon>Alphaproteobacteria</taxon>
        <taxon>Hyphomicrobiales</taxon>
        <taxon>Phyllobacteriaceae</taxon>
        <taxon>Aquamicrobium</taxon>
    </lineage>
</organism>
<dbReference type="Proteomes" id="UP000533306">
    <property type="component" value="Unassembled WGS sequence"/>
</dbReference>
<evidence type="ECO:0000313" key="12">
    <source>
        <dbReference type="Proteomes" id="UP000533306"/>
    </source>
</evidence>
<gene>
    <name evidence="11" type="ORF">HNR59_003246</name>
</gene>
<protein>
    <submittedName>
        <fullName evidence="11">Sulfonate transport system permease protein</fullName>
    </submittedName>
</protein>
<dbReference type="AlphaFoldDB" id="A0A7W9S4C2"/>
<comment type="function">
    <text evidence="8">Probably part of an ABC transporter complex. Probably responsible for the translocation of the substrate across the membrane.</text>
</comment>
<evidence type="ECO:0000256" key="2">
    <source>
        <dbReference type="ARBA" id="ARBA00009306"/>
    </source>
</evidence>
<dbReference type="InterPro" id="IPR035906">
    <property type="entry name" value="MetI-like_sf"/>
</dbReference>
<feature type="transmembrane region" description="Helical" evidence="9">
    <location>
        <begin position="206"/>
        <end position="226"/>
    </location>
</feature>
<proteinExistence type="inferred from homology"/>
<feature type="domain" description="ABC transmembrane type-1" evidence="10">
    <location>
        <begin position="73"/>
        <end position="261"/>
    </location>
</feature>
<dbReference type="GO" id="GO:0042918">
    <property type="term" value="P:alkanesulfonate transmembrane transport"/>
    <property type="evidence" value="ECO:0007669"/>
    <property type="project" value="UniProtKB-ARBA"/>
</dbReference>
<keyword evidence="7 9" id="KW-0472">Membrane</keyword>
<dbReference type="SUPFAM" id="SSF161098">
    <property type="entry name" value="MetI-like"/>
    <property type="match status" value="1"/>
</dbReference>
<dbReference type="EMBL" id="JACHEU010000003">
    <property type="protein sequence ID" value="MBB6013852.1"/>
    <property type="molecule type" value="Genomic_DNA"/>
</dbReference>